<dbReference type="Pfam" id="PF14598">
    <property type="entry name" value="PAS_11"/>
    <property type="match status" value="1"/>
</dbReference>
<dbReference type="PROSITE" id="PS50112">
    <property type="entry name" value="PAS"/>
    <property type="match status" value="2"/>
</dbReference>
<sequence length="655" mass="71631">MNKTKVTVMNHLKMISADPWQLIRRVLIVPEVSDLLPHLCEDELRHERQADSARVQTLQRLTLCLSVLTVGRRSTKGASKARRDHINGEIRNMRALLPISAEDQERLSYLHSMSLICTYVRKSVLLTGVHEDGGGASPLYESFLQALPGFIVALTRDGKLVYVSENVPEYLGLSMVDVLQGDTFYDMMDSRDAEAARLILRERGVSAERGFVCRMHTSKAFRLQYGSCCSMLVRGRFQDGPPNAALFVALCTPTVNRLKDSELLSASACFQTLHGPDMRLTHAPYSVLFHLGFSAEELIGRSWYELLHPDDLTLAAGCHRLLIGDDGDASGEMLIRLQCKDLSWICLYVCASMDGARESIACTNHVISEAEAVYLKDKLYGSALTSQTVCGAPESRRPVRSAKTTRETLGRSSETSDVQRSVGTDAELRSASLAVVEQPAFFSTPPYSPTSSHSSDFLSDGYGAFEQLADGFCPSQAFPRPFSDPSCAVSPVSLPDAHLVPVYRPVLDVCEGASDCVLHPEDFGVFALPQDGGPLTPEPSPTADGRFLYSETERAEIGTLACQIRSLASSFDAYGATHRPQPDGALCWPPASEPLLDETVIDSILRDLISAKEPDCAWNRSGVGASSAEPGVCRQTNGEPRRLHQCVYGGDRTAF</sequence>
<dbReference type="GO" id="GO:0000981">
    <property type="term" value="F:DNA-binding transcription factor activity, RNA polymerase II-specific"/>
    <property type="evidence" value="ECO:0007669"/>
    <property type="project" value="TreeGrafter"/>
</dbReference>
<dbReference type="InterPro" id="IPR000014">
    <property type="entry name" value="PAS"/>
</dbReference>
<keyword evidence="5" id="KW-0539">Nucleus</keyword>
<dbReference type="Proteomes" id="UP000290572">
    <property type="component" value="Unassembled WGS sequence"/>
</dbReference>
<proteinExistence type="predicted"/>
<dbReference type="InterPro" id="IPR056192">
    <property type="entry name" value="bHLH_NPAS4"/>
</dbReference>
<dbReference type="Pfam" id="PF23183">
    <property type="entry name" value="bHLH_NPAS4"/>
    <property type="match status" value="1"/>
</dbReference>
<name>A0A498MEV7_LABRO</name>
<accession>A0A498MEV7</accession>
<evidence type="ECO:0000256" key="4">
    <source>
        <dbReference type="ARBA" id="ARBA00023163"/>
    </source>
</evidence>
<evidence type="ECO:0000256" key="3">
    <source>
        <dbReference type="ARBA" id="ARBA00023125"/>
    </source>
</evidence>
<keyword evidence="3" id="KW-0238">DNA-binding</keyword>
<dbReference type="GO" id="GO:0048513">
    <property type="term" value="P:animal organ development"/>
    <property type="evidence" value="ECO:0007669"/>
    <property type="project" value="UniProtKB-ARBA"/>
</dbReference>
<protein>
    <submittedName>
        <fullName evidence="9">Neuronal PAS domain-containing 4-like protein</fullName>
    </submittedName>
</protein>
<organism evidence="9 10">
    <name type="scientific">Labeo rohita</name>
    <name type="common">Indian major carp</name>
    <name type="synonym">Cyprinus rohita</name>
    <dbReference type="NCBI Taxonomy" id="84645"/>
    <lineage>
        <taxon>Eukaryota</taxon>
        <taxon>Metazoa</taxon>
        <taxon>Chordata</taxon>
        <taxon>Craniata</taxon>
        <taxon>Vertebrata</taxon>
        <taxon>Euteleostomi</taxon>
        <taxon>Actinopterygii</taxon>
        <taxon>Neopterygii</taxon>
        <taxon>Teleostei</taxon>
        <taxon>Ostariophysi</taxon>
        <taxon>Cypriniformes</taxon>
        <taxon>Cyprinidae</taxon>
        <taxon>Labeoninae</taxon>
        <taxon>Labeonini</taxon>
        <taxon>Labeo</taxon>
    </lineage>
</organism>
<dbReference type="Gene3D" id="3.30.450.20">
    <property type="entry name" value="PAS domain"/>
    <property type="match status" value="2"/>
</dbReference>
<evidence type="ECO:0000256" key="5">
    <source>
        <dbReference type="ARBA" id="ARBA00023242"/>
    </source>
</evidence>
<dbReference type="InterPro" id="IPR035965">
    <property type="entry name" value="PAS-like_dom_sf"/>
</dbReference>
<dbReference type="AlphaFoldDB" id="A0A498MEV7"/>
<dbReference type="SMART" id="SM00091">
    <property type="entry name" value="PAS"/>
    <property type="match status" value="2"/>
</dbReference>
<evidence type="ECO:0000313" key="9">
    <source>
        <dbReference type="EMBL" id="RXN17874.1"/>
    </source>
</evidence>
<dbReference type="InterPro" id="IPR011598">
    <property type="entry name" value="bHLH_dom"/>
</dbReference>
<evidence type="ECO:0000313" key="10">
    <source>
        <dbReference type="Proteomes" id="UP000290572"/>
    </source>
</evidence>
<dbReference type="STRING" id="84645.A0A498MEV7"/>
<comment type="caution">
    <text evidence="9">The sequence shown here is derived from an EMBL/GenBank/DDBJ whole genome shotgun (WGS) entry which is preliminary data.</text>
</comment>
<gene>
    <name evidence="9" type="ORF">ROHU_007969</name>
</gene>
<dbReference type="GO" id="GO:0005634">
    <property type="term" value="C:nucleus"/>
    <property type="evidence" value="ECO:0007669"/>
    <property type="project" value="UniProtKB-SubCell"/>
</dbReference>
<keyword evidence="2" id="KW-0805">Transcription regulation</keyword>
<feature type="domain" description="PAS" evidence="7">
    <location>
        <begin position="136"/>
        <end position="202"/>
    </location>
</feature>
<reference evidence="9 10" key="1">
    <citation type="submission" date="2018-03" db="EMBL/GenBank/DDBJ databases">
        <title>Draft genome sequence of Rohu Carp (Labeo rohita).</title>
        <authorList>
            <person name="Das P."/>
            <person name="Kushwaha B."/>
            <person name="Joshi C.G."/>
            <person name="Kumar D."/>
            <person name="Nagpure N.S."/>
            <person name="Sahoo L."/>
            <person name="Das S.P."/>
            <person name="Bit A."/>
            <person name="Patnaik S."/>
            <person name="Meher P.K."/>
            <person name="Jayasankar P."/>
            <person name="Koringa P.G."/>
            <person name="Patel N.V."/>
            <person name="Hinsu A.T."/>
            <person name="Kumar R."/>
            <person name="Pandey M."/>
            <person name="Agarwal S."/>
            <person name="Srivastava S."/>
            <person name="Singh M."/>
            <person name="Iquebal M.A."/>
            <person name="Jaiswal S."/>
            <person name="Angadi U.B."/>
            <person name="Kumar N."/>
            <person name="Raza M."/>
            <person name="Shah T.M."/>
            <person name="Rai A."/>
            <person name="Jena J.K."/>
        </authorList>
    </citation>
    <scope>NUCLEOTIDE SEQUENCE [LARGE SCALE GENOMIC DNA]</scope>
    <source>
        <strain evidence="9">DASCIFA01</strain>
        <tissue evidence="9">Testis</tissue>
    </source>
</reference>
<feature type="domain" description="PAS" evidence="7">
    <location>
        <begin position="291"/>
        <end position="311"/>
    </location>
</feature>
<dbReference type="PANTHER" id="PTHR23043">
    <property type="entry name" value="HYPOXIA-INDUCIBLE FACTOR 1 ALPHA"/>
    <property type="match status" value="1"/>
</dbReference>
<dbReference type="PANTHER" id="PTHR23043:SF37">
    <property type="entry name" value="NPAS4 PROTEIN"/>
    <property type="match status" value="1"/>
</dbReference>
<dbReference type="GO" id="GO:0046983">
    <property type="term" value="F:protein dimerization activity"/>
    <property type="evidence" value="ECO:0007669"/>
    <property type="project" value="InterPro"/>
</dbReference>
<dbReference type="SUPFAM" id="SSF55785">
    <property type="entry name" value="PYP-like sensor domain (PAS domain)"/>
    <property type="match status" value="2"/>
</dbReference>
<dbReference type="CDD" id="cd19697">
    <property type="entry name" value="bHLH-PAS_NPAS4_PASD10"/>
    <property type="match status" value="1"/>
</dbReference>
<evidence type="ECO:0000256" key="2">
    <source>
        <dbReference type="ARBA" id="ARBA00023015"/>
    </source>
</evidence>
<keyword evidence="10" id="KW-1185">Reference proteome</keyword>
<dbReference type="PROSITE" id="PS50888">
    <property type="entry name" value="BHLH"/>
    <property type="match status" value="1"/>
</dbReference>
<dbReference type="EMBL" id="QBIY01012736">
    <property type="protein sequence ID" value="RXN17874.1"/>
    <property type="molecule type" value="Genomic_DNA"/>
</dbReference>
<evidence type="ECO:0000259" key="7">
    <source>
        <dbReference type="PROSITE" id="PS50112"/>
    </source>
</evidence>
<dbReference type="GO" id="GO:0000977">
    <property type="term" value="F:RNA polymerase II transcription regulatory region sequence-specific DNA binding"/>
    <property type="evidence" value="ECO:0007669"/>
    <property type="project" value="TreeGrafter"/>
</dbReference>
<evidence type="ECO:0000256" key="6">
    <source>
        <dbReference type="SAM" id="MobiDB-lite"/>
    </source>
</evidence>
<feature type="region of interest" description="Disordered" evidence="6">
    <location>
        <begin position="393"/>
        <end position="422"/>
    </location>
</feature>
<feature type="compositionally biased region" description="Polar residues" evidence="6">
    <location>
        <begin position="410"/>
        <end position="422"/>
    </location>
</feature>
<evidence type="ECO:0000259" key="8">
    <source>
        <dbReference type="PROSITE" id="PS50888"/>
    </source>
</evidence>
<dbReference type="CDD" id="cd00130">
    <property type="entry name" value="PAS"/>
    <property type="match status" value="2"/>
</dbReference>
<evidence type="ECO:0000256" key="1">
    <source>
        <dbReference type="ARBA" id="ARBA00004123"/>
    </source>
</evidence>
<feature type="domain" description="BHLH" evidence="8">
    <location>
        <begin position="70"/>
        <end position="123"/>
    </location>
</feature>
<keyword evidence="4" id="KW-0804">Transcription</keyword>
<comment type="subcellular location">
    <subcellularLocation>
        <location evidence="1">Nucleus</location>
    </subcellularLocation>
</comment>